<dbReference type="InterPro" id="IPR038120">
    <property type="entry name" value="Rpb1_funnel_sf"/>
</dbReference>
<dbReference type="Gene3D" id="1.10.132.30">
    <property type="match status" value="1"/>
</dbReference>
<dbReference type="PANTHER" id="PTHR19376">
    <property type="entry name" value="DNA-DIRECTED RNA POLYMERASE"/>
    <property type="match status" value="1"/>
</dbReference>
<dbReference type="GO" id="GO:0003677">
    <property type="term" value="F:DNA binding"/>
    <property type="evidence" value="ECO:0007669"/>
    <property type="project" value="UniProtKB-UniRule"/>
</dbReference>
<dbReference type="InterPro" id="IPR042102">
    <property type="entry name" value="RNA_pol_Rpb1_3_sf"/>
</dbReference>
<feature type="domain" description="RNA polymerase Rpb1" evidence="11">
    <location>
        <begin position="246"/>
        <end position="316"/>
    </location>
</feature>
<comment type="catalytic activity">
    <reaction evidence="8">
        <text>RNA(n) + a ribonucleoside 5'-triphosphate = RNA(n+1) + diphosphate</text>
        <dbReference type="Rhea" id="RHEA:21248"/>
        <dbReference type="Rhea" id="RHEA-COMP:14527"/>
        <dbReference type="Rhea" id="RHEA-COMP:17342"/>
        <dbReference type="ChEBI" id="CHEBI:33019"/>
        <dbReference type="ChEBI" id="CHEBI:61557"/>
        <dbReference type="ChEBI" id="CHEBI:140395"/>
        <dbReference type="EC" id="2.7.7.6"/>
    </reaction>
</comment>
<feature type="binding site" evidence="8">
    <location>
        <position position="453"/>
    </location>
    <ligand>
        <name>Zn(2+)</name>
        <dbReference type="ChEBI" id="CHEBI:29105"/>
    </ligand>
</feature>
<sequence>MNQLYFGNFRKNTFFDSSFKATNKYFYFSQSKKKFVKTFYAFFFKNQNFFCKKSFHFCVCKSKGNNNWSSDLFTSTLTSTSKSSLSFLKPLRPLPQPLLSEAASPALLGRSCFKRKVLAQTLPFAYVANFAPKSQSMGAKVDQSCKAWGQKLKATPKILKQNFYNRSFDKGRLKTLISWSVFYFGEKKTIDLVEKLKTIGYAYATKAGISLSIDDLKIPISKKNYVCKAEQILNFANQQVKKGRLTSMEYFSKVIETWNKTSENLKDEVIDNFKKTDELNPVFLMAFSGARGNISQVRQLTSMRGLMSDPQGRIINFPIQSNFREGLTLTEYLISCHGARKGVVDTALRTATSGYLTRRLVDVAHHVIIRGFDCGTQKGILLTDFKKGSKILIALKNRLVGRRLAEDIWTNKNELIGTRNQEIDASLGLAISKTQNSVLIRSPLTCEKGNFVCQLCYGWSLASHRLVSLGEAVGVIAAQSIGEPGTQLTMRTFHTGGVFSGEISEEIKTPVTGVVTFPNSIPGKLVRTAYGQIAFLTKQNSVLNVIPQNLDLLNNTGNQSKLNPIQIKIPAYALLFAKQKQNVEKNQVLAETSTFLNEESYSIASYQTLYSEFSGQFKLEKPKNQIQIAKDKLEIEIDKFENLMTAEKFEALFFKEKAKIRKKIANFKKIRNSIFQSTQSGITQEFWLFAAENQMVAKPVNLLIQPGDFVYSNAPIYLLQTPDLFYDTNAKENYVFSSISKKKSFLNFFSEKTKEKSKKVVFFDFGRNCAIKAFKKPFFLNFTFFNEKNYLKKGKCFLVQKKSNFFKVKNEIESFYPFEYSSCKKKTDLVNQKLKIFFKAALQKKKSLLINYPLSNLSFFNSNFFFTKLAHSIDLCFQSEKNFQRFEKTKKHKQQVSNNLKLFKQVGFSSLFKTKTGGFGIQDFFYVTFASSLKTTSTFLLFQFVSSATNVLNLTPQQNVNFAVQNLNFYYFETPLTAARREAASLEEEKLLQTQGFFAKKVSVKKKKLAFFLNFHKNSYTCLKKNKIKTYFKNSHLLKFYYFWNLTFFKNIFQLPSTKLTSNKAWAEKKKKTNYLKLNLQQNQNNSLNLKKKIEIWNWKIQSVSLKNVNDFQTNFQSSTHSLSLPFSYNFLNRFAFAFTKAKEKKIFSNYFTLFFKPVLRSSFFLEHSLFTKTNSKKHPSEQSFFASLDETKSIQLLPLKKQRKQVLSNFYSKNQKTKLKNFKSKVTSFKNKDCSKILNLSHPFFKKKNLLFLKTSLQLLPLLPPGFATLEQSLRPKQRKTHLRKVSHFSTFFPTKSFELESQAFVNTVFLMKQKKKIGKQEFLLTIFLEKSVSRPNRLFWFSQNKKSIENLDFVKNFKHFNLVDLADFQKNDFLTSYFYEAFLSFTKKYLLNRNQNFLIAVKTQKNFASKILLTNFKPVFFTKVKEKSLPSFKIKSKVKISLLLSQNFFQNKTKKATVASVAPMLCEIDRLLPPCFATLEQSLRHKQRAKFAAKAKEDTPKLKSNFFAKSKNSKKNFHKYSFYFIKKSELFSALIEYQILRNLKKMSLNLMFNKKPNLLKYFLVLTFLLKKAYFLNFQSEIQNLFIKKLGFFNLNLQRFETLDLMFNSQSSAALTEKNVKKQKNYSKSKILLYKKQLGFQTKNFSNFLNCEPMKRELEKNCVNNFHFLAETQKKQTSKVTTQVTQQASFFDFQNQLFQSLSNLFFVKVSKKNPEEIFFALFFKNKLNYYQNFAYFPLVTQMQNRAFKNLKAFLFESRFKKFLLNSNFFKLQSSFNVEQITLASNSNILKNLKKYNHLSVNSVLEKDFFHFLFISKILEVNKKTTAKKKKKSEKILSLLYLVKKKRNFSNVFEFLKKKNSHSKKIGQKLTFSPKIYFKYKSNGIEKKNQTLILIQNQTLVLTKNNKKNQKKSWSNFFNKKKNYDFSKFLISKQLLQAFSQINAVAKQHQYQPFKTFNPTWNTCLELQTAQAKKKMTQNLAFKARLRQKPVYGPLIFEKPLAKQFNFQKAVVATLQQHASTFQQKQLILEFEEKKRPVYENWVFPLVQPQATSCNLFFHIPGNLKLNDISFGNFNVLTGFFYSGFHKNFCEVNNNLNFWVKTVESFKLSHQKKLNFSKKKLQIFFKKRQTLPKNQSLVQNLISTKQKINFEFVNKKNLATQFNFDKTERKKIIFLAKKNLFLENKLKQYQKLQKFQNSFQSKKKRVCLNDIFFKNSFPTKKRCQNLFIIHPLLIWKKGFEKNLQHMLTPEALNIQVLNWIFKKNFVSFSNKNLILFQKVELIKAFLVFFSKSFQLFSGNIFAAESCFQKSKKKKSLFFKKNKKIVFFGASTIFSFSLLKAKQFLNFNPDFLDLSFNNLNPQTFFERKKKNKKTLSKYCRLYNFKTVQLPFFSTSFFDFFANLEKKTKNLLSTFAPFTFAAKAKEDTLRENFFDYLKYIKKAQNQRDQKKQLKFTKQQTLRSKQGCDQKVRGLNQKRVPLLNEAAFHFNSNSRFQPKLLILITKDCTLKFKANNFYKLSSFNKAPAGPVKVSNQFLFENKNPFYFLSSSARILFLTQKSTQLKISNKKKTKKETFLLLDKSNLLKKKSGNWRKTTLINSKFCSPLPNLRLQIVTWKNCRNLDFVFDKGQKNLKFDYQNWTNLKKNWAVAKQPIGSQKTFSTPWAPFAPMLCEIDQAKFAAKAKKSTPKIKFFEKKQNLSPFFNFKIQPALQVFWTFFNLNISKKKHREKFLLSSTRKTDFSQNFYQAGTFAFAPKAKVQTPPKKFKIYILNLKLEALKAIDKTFLLETQIFPFPFKVFWPKLSLLNFRQNLLKFTLNSNAFNENQTLRSKQGCEQILTSGWQFLPPCFATLEQSLRQKQRSKNFKLNFKTFDKTQNLTINLLSCFKLLKQKNKFLYAMKKKNYVSNFFSFYEIEKTNFLFYENLLLEVNENTQENLNFKQQNKKSKKNLTLQENKKNEKINPKNIQIRSNSFYPQIKAAQNFSFSKQFKYLYSQQSLNLVQFHFDTTLLNQSSLDFLYNLQPLKKKLFQKNFKTTSLFLLEKQPKQLLNSVSKIKTFKKTNNQSFANKSFSTILNFEHDFDCQYVKKGLSFLKGEVFMAKKSPTFKFVDLFLFKKALPEIQVLTSDNLLTFGLKSDFDSKQKSTLLQEKSLSNCSYQQNKKLSENKFSLSIGQIVRYGQELNSSVALKSSGQIILLQSDKMVLRYAKPFLLPRGARYDLVSGDFVKKQSSLLTLKYRTLKTEDIVQGIPKVEQLFEARENTQEKLGVNALLKKKFKEFQNLYSSSISVQKSFEYIQKYIINGIQSVYQSQGVNISDKHIEIIVKQMTSKVQIRKPYASGLFSGDIVYLADIEKVNLAIKTQNYAWNQKNPQIDQMIKKISFLKTNQKSVFKIQTLEQLYISFEKKLPNFENKRVYFDNLLNNLREFKSNARKMEKTVGKITRNFQKIKKKQSLLWELESIKTKKTKLEKEFQNYYKNKSYLESENLERDFRKQIQMQNRELKKLDRKLNFLKELEIVEIQKKNLEEKLQNFEKLKKLNEIQEFKLSLKTLTQVQKSIFKKFNQNLNYKLENINFQILREELEIQHKELKKQREELEIQRKKEVDWQQNVKLLKKNIQFFETSFRQTQKKLGLKNELRDFKKEIENLEKLRLNLEKAQLELENDHLKYYKNKISSNFETEQLVRQQRKTIKLKIRKLRRKIKTMDREIKFDCIAASLLRRSQKNLELPFVNQIEYEPIVLGITKASLLKAGFLSAASFQETIKILTKAPLFQQGDFLRGLKENVILGHLIPAGTGSGINVVLSNSKISNFAKF</sequence>
<comment type="similarity">
    <text evidence="8">Belongs to the RNA polymerase beta' chain family. RpoC2 subfamily.</text>
</comment>
<dbReference type="GO" id="GO:0006351">
    <property type="term" value="P:DNA-templated transcription"/>
    <property type="evidence" value="ECO:0007669"/>
    <property type="project" value="UniProtKB-UniRule"/>
</dbReference>
<dbReference type="Gene3D" id="1.10.150.390">
    <property type="match status" value="1"/>
</dbReference>
<dbReference type="InterPro" id="IPR045867">
    <property type="entry name" value="DNA-dir_RpoC_beta_prime"/>
</dbReference>
<gene>
    <name evidence="8 12" type="primary">rpoC2</name>
</gene>
<feature type="domain" description="RNA polymerase Rpb1" evidence="10">
    <location>
        <begin position="326"/>
        <end position="539"/>
    </location>
</feature>
<geneLocation type="chloroplast" evidence="12"/>
<comment type="function">
    <text evidence="8">DNA-dependent RNA polymerase catalyzes the transcription of DNA into RNA using the four ribonucleoside triphosphates as substrates.</text>
</comment>
<keyword evidence="12" id="KW-0150">Chloroplast</keyword>
<dbReference type="Gene3D" id="1.10.1790.20">
    <property type="match status" value="1"/>
</dbReference>
<feature type="coiled-coil region" evidence="9">
    <location>
        <begin position="3570"/>
        <end position="3705"/>
    </location>
</feature>
<evidence type="ECO:0000256" key="8">
    <source>
        <dbReference type="HAMAP-Rule" id="MF_01324"/>
    </source>
</evidence>
<keyword evidence="9" id="KW-0175">Coiled coil</keyword>
<dbReference type="Pfam" id="PF05000">
    <property type="entry name" value="RNA_pol_Rpb1_4"/>
    <property type="match status" value="1"/>
</dbReference>
<name>A0A1B2RYP6_9CHLO</name>
<protein>
    <recommendedName>
        <fullName evidence="8">DNA-directed RNA polymerase subunit beta''</fullName>
        <ecNumber evidence="8">2.7.7.6</ecNumber>
    </recommendedName>
    <alternativeName>
        <fullName evidence="8">PEP</fullName>
    </alternativeName>
    <alternativeName>
        <fullName evidence="8">Plastid-encoded RNA polymerase subunit beta''</fullName>
        <shortName evidence="8">RNA polymerase subunit beta''</shortName>
    </alternativeName>
</protein>
<keyword evidence="3 8" id="KW-0808">Transferase</keyword>
<feature type="binding site" evidence="8">
    <location>
        <position position="456"/>
    </location>
    <ligand>
        <name>Zn(2+)</name>
        <dbReference type="ChEBI" id="CHEBI:29105"/>
    </ligand>
</feature>
<dbReference type="HAMAP" id="MF_01324">
    <property type="entry name" value="RNApol_bact_RpoC2"/>
    <property type="match status" value="1"/>
</dbReference>
<evidence type="ECO:0000256" key="7">
    <source>
        <dbReference type="ARBA" id="ARBA00023163"/>
    </source>
</evidence>
<comment type="subunit">
    <text evidence="8">In plastids the minimal PEP RNA polymerase catalytic core is composed of four subunits: alpha, beta, beta', and beta''. When a (nuclear-encoded) sigma factor is associated with the core the holoenzyme is formed, which can initiate transcription.</text>
</comment>
<dbReference type="Pfam" id="PF04998">
    <property type="entry name" value="RNA_pol_Rpb1_5"/>
    <property type="match status" value="1"/>
</dbReference>
<dbReference type="GO" id="GO:0008270">
    <property type="term" value="F:zinc ion binding"/>
    <property type="evidence" value="ECO:0007669"/>
    <property type="project" value="UniProtKB-UniRule"/>
</dbReference>
<dbReference type="GO" id="GO:0000428">
    <property type="term" value="C:DNA-directed RNA polymerase complex"/>
    <property type="evidence" value="ECO:0007669"/>
    <property type="project" value="UniProtKB-KW"/>
</dbReference>
<keyword evidence="7 8" id="KW-0804">Transcription</keyword>
<dbReference type="GO" id="GO:0003899">
    <property type="term" value="F:DNA-directed RNA polymerase activity"/>
    <property type="evidence" value="ECO:0007669"/>
    <property type="project" value="UniProtKB-UniRule"/>
</dbReference>
<keyword evidence="2 12" id="KW-0934">Plastid</keyword>
<dbReference type="PANTHER" id="PTHR19376:SF68">
    <property type="entry name" value="DNA-DIRECTED RNA POLYMERASE SUBUNIT BETA"/>
    <property type="match status" value="1"/>
</dbReference>
<evidence type="ECO:0000256" key="5">
    <source>
        <dbReference type="ARBA" id="ARBA00022723"/>
    </source>
</evidence>
<dbReference type="EC" id="2.7.7.6" evidence="8"/>
<keyword evidence="4 8" id="KW-0548">Nucleotidyltransferase</keyword>
<evidence type="ECO:0000256" key="4">
    <source>
        <dbReference type="ARBA" id="ARBA00022695"/>
    </source>
</evidence>
<dbReference type="SUPFAM" id="SSF64484">
    <property type="entry name" value="beta and beta-prime subunits of DNA dependent RNA-polymerase"/>
    <property type="match status" value="3"/>
</dbReference>
<dbReference type="InterPro" id="IPR007083">
    <property type="entry name" value="RNA_pol_Rpb1_4"/>
</dbReference>
<feature type="coiled-coil region" evidence="9">
    <location>
        <begin position="3391"/>
        <end position="3540"/>
    </location>
</feature>
<feature type="binding site" evidence="8">
    <location>
        <position position="374"/>
    </location>
    <ligand>
        <name>Zn(2+)</name>
        <dbReference type="ChEBI" id="CHEBI:29105"/>
    </ligand>
</feature>
<dbReference type="InterPro" id="IPR007081">
    <property type="entry name" value="RNA_pol_Rpb1_5"/>
</dbReference>
<feature type="coiled-coil region" evidence="9">
    <location>
        <begin position="623"/>
        <end position="650"/>
    </location>
</feature>
<proteinExistence type="inferred from homology"/>
<keyword evidence="5 8" id="KW-0479">Metal-binding</keyword>
<keyword evidence="1 8" id="KW-0240">DNA-directed RNA polymerase</keyword>
<evidence type="ECO:0000256" key="1">
    <source>
        <dbReference type="ARBA" id="ARBA00022478"/>
    </source>
</evidence>
<evidence type="ECO:0000256" key="3">
    <source>
        <dbReference type="ARBA" id="ARBA00022679"/>
    </source>
</evidence>
<reference evidence="12" key="1">
    <citation type="journal article" date="2016" name="Genome Biol. Evol.">
        <title>Mitochondrion-to-Chloroplast DNA Transfers and Intragenomic Proliferation of Chloroplast Group II Introns in Gloeotilopsis Green Algae (Ulotrichales, Ulvophyceae).</title>
        <authorList>
            <person name="Turmel M."/>
            <person name="Otis C."/>
            <person name="Lemieux C."/>
        </authorList>
    </citation>
    <scope>NUCLEOTIDE SEQUENCE</scope>
</reference>
<feature type="binding site" evidence="8">
    <location>
        <position position="446"/>
    </location>
    <ligand>
        <name>Zn(2+)</name>
        <dbReference type="ChEBI" id="CHEBI:29105"/>
    </ligand>
</feature>
<dbReference type="GO" id="GO:0009507">
    <property type="term" value="C:chloroplast"/>
    <property type="evidence" value="ECO:0007669"/>
    <property type="project" value="UniProtKB-SubCell"/>
</dbReference>
<dbReference type="NCBIfam" id="TIGR02388">
    <property type="entry name" value="rpoC2_cyan"/>
    <property type="match status" value="1"/>
</dbReference>
<evidence type="ECO:0000256" key="2">
    <source>
        <dbReference type="ARBA" id="ARBA00022640"/>
    </source>
</evidence>
<evidence type="ECO:0000256" key="6">
    <source>
        <dbReference type="ARBA" id="ARBA00022833"/>
    </source>
</evidence>
<accession>A0A1B2RYP6</accession>
<keyword evidence="6 8" id="KW-0862">Zinc</keyword>
<comment type="subcellular location">
    <subcellularLocation>
        <location evidence="8">Plastid</location>
        <location evidence="8">Chloroplast</location>
    </subcellularLocation>
</comment>
<dbReference type="InterPro" id="IPR012756">
    <property type="entry name" value="DNA-dir_RpoC2_beta_pp"/>
</dbReference>
<dbReference type="EMBL" id="KX306821">
    <property type="protein sequence ID" value="AOC61448.1"/>
    <property type="molecule type" value="Genomic_DNA"/>
</dbReference>
<evidence type="ECO:0000259" key="10">
    <source>
        <dbReference type="Pfam" id="PF04998"/>
    </source>
</evidence>
<dbReference type="Gene3D" id="1.10.274.100">
    <property type="entry name" value="RNA polymerase Rpb1, domain 3"/>
    <property type="match status" value="1"/>
</dbReference>
<evidence type="ECO:0000256" key="9">
    <source>
        <dbReference type="SAM" id="Coils"/>
    </source>
</evidence>
<evidence type="ECO:0000259" key="11">
    <source>
        <dbReference type="Pfam" id="PF05000"/>
    </source>
</evidence>
<comment type="cofactor">
    <cofactor evidence="8">
        <name>Zn(2+)</name>
        <dbReference type="ChEBI" id="CHEBI:29105"/>
    </cofactor>
    <text evidence="8">Binds 1 Zn(2+) ion per subunit.</text>
</comment>
<organism evidence="12">
    <name type="scientific">Rhexinema sarcinoideum</name>
    <dbReference type="NCBI Taxonomy" id="43261"/>
    <lineage>
        <taxon>Eukaryota</taxon>
        <taxon>Viridiplantae</taxon>
        <taxon>Chlorophyta</taxon>
        <taxon>core chlorophytes</taxon>
        <taxon>Ulvophyceae</taxon>
        <taxon>OUU clade</taxon>
        <taxon>Ulotrichales</taxon>
        <taxon>Helicodictyaceae</taxon>
        <taxon>Rhexinema</taxon>
    </lineage>
</organism>
<evidence type="ECO:0000313" key="12">
    <source>
        <dbReference type="EMBL" id="AOC61448.1"/>
    </source>
</evidence>